<dbReference type="RefSeq" id="WP_077523141.1">
    <property type="nucleotide sequence ID" value="NZ_CP040022.1"/>
</dbReference>
<reference evidence="5 6" key="1">
    <citation type="journal article" date="2017" name="Genome Announc.">
        <title>Draft Genome Sequences of Salinivibrio proteolyticus, Salinivibrio sharmensis, Salinivibrio siamensis, Salinivibrio costicola subsp. alcaliphilus, Salinivibrio costicola subsp. vallismortis, and 29 New Isolates Belonging to the Genus Salinivibrio.</title>
        <authorList>
            <person name="Lopez-Hermoso C."/>
            <person name="de la Haba R.R."/>
            <person name="Sanchez-Porro C."/>
            <person name="Bayliss S.C."/>
            <person name="Feil E.J."/>
            <person name="Ventosa A."/>
        </authorList>
    </citation>
    <scope>NUCLEOTIDE SEQUENCE [LARGE SCALE GENOMIC DNA]</scope>
    <source>
        <strain evidence="5 6">AL184</strain>
    </source>
</reference>
<dbReference type="AlphaFoldDB" id="A0AB36JY09"/>
<keyword evidence="1" id="KW-0145">Chemotaxis</keyword>
<evidence type="ECO:0000256" key="1">
    <source>
        <dbReference type="ARBA" id="ARBA00022500"/>
    </source>
</evidence>
<sequence>MTTQILITDDSALARKQLARTLPDDLDADVHFAENGNVALDVLSSQPIDIMFLDLTMPELDGYQTLEAMQEAGMTVPVVVVSGDIQPLAQQQVLERGAKDFVKKPISRERVDALIKAYLSTASASETKRSHAPTEKLSRRDIYMEVVNIAMGQAADKLARHCGVFVHMPLPQVNVFEVTELTMTIRHLAQSNTMNGVCQGFSGEGIAGEALMLISDSSITEMVKLLDYPEDGSVDNELELLVDISNILISAFLKGLGDQGALEFSQSYPALLGQHAEVDQLIAAMKGSWKRTVTIEVSYQIDGTDIKCDLLLLLLDESLPLLDAKLAYLMDEE</sequence>
<keyword evidence="2 3" id="KW-0597">Phosphoprotein</keyword>
<dbReference type="PANTHER" id="PTHR44591:SF24">
    <property type="entry name" value="PROTEIN-GLUTAMATE METHYLESTERASE_PROTEIN-GLUTAMINE GLUTAMINASE 1"/>
    <property type="match status" value="1"/>
</dbReference>
<evidence type="ECO:0000313" key="5">
    <source>
        <dbReference type="EMBL" id="OOE39821.1"/>
    </source>
</evidence>
<dbReference type="PROSITE" id="PS50110">
    <property type="entry name" value="RESPONSE_REGULATORY"/>
    <property type="match status" value="1"/>
</dbReference>
<dbReference type="PANTHER" id="PTHR44591">
    <property type="entry name" value="STRESS RESPONSE REGULATOR PROTEIN 1"/>
    <property type="match status" value="1"/>
</dbReference>
<evidence type="ECO:0000259" key="4">
    <source>
        <dbReference type="PROSITE" id="PS50110"/>
    </source>
</evidence>
<dbReference type="GO" id="GO:0000160">
    <property type="term" value="P:phosphorelay signal transduction system"/>
    <property type="evidence" value="ECO:0007669"/>
    <property type="project" value="InterPro"/>
</dbReference>
<keyword evidence="6" id="KW-1185">Reference proteome</keyword>
<name>A0AB36JY09_9GAMM</name>
<feature type="domain" description="Response regulatory" evidence="4">
    <location>
        <begin position="4"/>
        <end position="119"/>
    </location>
</feature>
<evidence type="ECO:0000313" key="6">
    <source>
        <dbReference type="Proteomes" id="UP000189021"/>
    </source>
</evidence>
<dbReference type="GO" id="GO:0006935">
    <property type="term" value="P:chemotaxis"/>
    <property type="evidence" value="ECO:0007669"/>
    <property type="project" value="UniProtKB-KW"/>
</dbReference>
<dbReference type="InterPro" id="IPR028976">
    <property type="entry name" value="CheC-like_sf"/>
</dbReference>
<dbReference type="SMART" id="SM00448">
    <property type="entry name" value="REC"/>
    <property type="match status" value="1"/>
</dbReference>
<evidence type="ECO:0000256" key="3">
    <source>
        <dbReference type="PROSITE-ProRule" id="PRU00169"/>
    </source>
</evidence>
<gene>
    <name evidence="5" type="ORF">BZG00_07920</name>
</gene>
<dbReference type="SUPFAM" id="SSF103039">
    <property type="entry name" value="CheC-like"/>
    <property type="match status" value="1"/>
</dbReference>
<dbReference type="Proteomes" id="UP000189021">
    <property type="component" value="Unassembled WGS sequence"/>
</dbReference>
<accession>A0AB36JY09</accession>
<feature type="modified residue" description="4-aspartylphosphate" evidence="3">
    <location>
        <position position="54"/>
    </location>
</feature>
<dbReference type="SUPFAM" id="SSF52172">
    <property type="entry name" value="CheY-like"/>
    <property type="match status" value="1"/>
</dbReference>
<proteinExistence type="predicted"/>
<evidence type="ECO:0000256" key="2">
    <source>
        <dbReference type="ARBA" id="ARBA00022553"/>
    </source>
</evidence>
<dbReference type="CDD" id="cd17910">
    <property type="entry name" value="CheC_ClassII"/>
    <property type="match status" value="1"/>
</dbReference>
<dbReference type="InterPro" id="IPR001789">
    <property type="entry name" value="Sig_transdc_resp-reg_receiver"/>
</dbReference>
<dbReference type="GeneID" id="89610912"/>
<dbReference type="CDD" id="cd17593">
    <property type="entry name" value="REC_CheC-like"/>
    <property type="match status" value="1"/>
</dbReference>
<comment type="caution">
    <text evidence="5">The sequence shown here is derived from an EMBL/GenBank/DDBJ whole genome shotgun (WGS) entry which is preliminary data.</text>
</comment>
<dbReference type="Gene3D" id="3.40.1550.10">
    <property type="entry name" value="CheC-like"/>
    <property type="match status" value="1"/>
</dbReference>
<dbReference type="Gene3D" id="3.40.50.2300">
    <property type="match status" value="1"/>
</dbReference>
<dbReference type="EMBL" id="MUEK01000006">
    <property type="protein sequence ID" value="OOE39821.1"/>
    <property type="molecule type" value="Genomic_DNA"/>
</dbReference>
<protein>
    <submittedName>
        <fullName evidence="5">Response regulator</fullName>
    </submittedName>
</protein>
<organism evidence="5 6">
    <name type="scientific">Salinivibrio kushneri</name>
    <dbReference type="NCBI Taxonomy" id="1908198"/>
    <lineage>
        <taxon>Bacteria</taxon>
        <taxon>Pseudomonadati</taxon>
        <taxon>Pseudomonadota</taxon>
        <taxon>Gammaproteobacteria</taxon>
        <taxon>Vibrionales</taxon>
        <taxon>Vibrionaceae</taxon>
        <taxon>Salinivibrio</taxon>
    </lineage>
</organism>
<dbReference type="InterPro" id="IPR011006">
    <property type="entry name" value="CheY-like_superfamily"/>
</dbReference>
<dbReference type="Pfam" id="PF00072">
    <property type="entry name" value="Response_reg"/>
    <property type="match status" value="1"/>
</dbReference>
<dbReference type="InterPro" id="IPR050595">
    <property type="entry name" value="Bact_response_regulator"/>
</dbReference>